<sequence>MQASLIVFAVVIGVAVGGAVNGDQQPKVWDALAKLRGKGALTAEQIQALLPNSVAGKDYPNLAVIPSPRSIQCNPAKPGFYADASAASKCQVFDRCDVNGLLTSYLCPNATLFNQVTLICDYFFNVDCSQSASFADYSNLRLYQGKDVVLLDDQLVLADQAPNRGLRV</sequence>
<organism evidence="3 4">
    <name type="scientific">Hypsibius exemplaris</name>
    <name type="common">Freshwater tardigrade</name>
    <dbReference type="NCBI Taxonomy" id="2072580"/>
    <lineage>
        <taxon>Eukaryota</taxon>
        <taxon>Metazoa</taxon>
        <taxon>Ecdysozoa</taxon>
        <taxon>Tardigrada</taxon>
        <taxon>Eutardigrada</taxon>
        <taxon>Parachela</taxon>
        <taxon>Hypsibioidea</taxon>
        <taxon>Hypsibiidae</taxon>
        <taxon>Hypsibius</taxon>
    </lineage>
</organism>
<accession>A0A1W0WR96</accession>
<dbReference type="PANTHER" id="PTHR22933:SF31">
    <property type="entry name" value="FI18007P1"/>
    <property type="match status" value="1"/>
</dbReference>
<reference evidence="4" key="1">
    <citation type="submission" date="2017-01" db="EMBL/GenBank/DDBJ databases">
        <title>Comparative genomics of anhydrobiosis in the tardigrade Hypsibius dujardini.</title>
        <authorList>
            <person name="Yoshida Y."/>
            <person name="Koutsovoulos G."/>
            <person name="Laetsch D."/>
            <person name="Stevens L."/>
            <person name="Kumar S."/>
            <person name="Horikawa D."/>
            <person name="Ishino K."/>
            <person name="Komine S."/>
            <person name="Tomita M."/>
            <person name="Blaxter M."/>
            <person name="Arakawa K."/>
        </authorList>
    </citation>
    <scope>NUCLEOTIDE SEQUENCE [LARGE SCALE GENOMIC DNA]</scope>
    <source>
        <strain evidence="4">Z151</strain>
    </source>
</reference>
<dbReference type="AlphaFoldDB" id="A0A1W0WR96"/>
<feature type="domain" description="Chitin-binding type-2" evidence="2">
    <location>
        <begin position="70"/>
        <end position="130"/>
    </location>
</feature>
<dbReference type="Proteomes" id="UP000192578">
    <property type="component" value="Unassembled WGS sequence"/>
</dbReference>
<proteinExistence type="predicted"/>
<dbReference type="GO" id="GO:0008061">
    <property type="term" value="F:chitin binding"/>
    <property type="evidence" value="ECO:0007669"/>
    <property type="project" value="InterPro"/>
</dbReference>
<comment type="caution">
    <text evidence="3">The sequence shown here is derived from an EMBL/GenBank/DDBJ whole genome shotgun (WGS) entry which is preliminary data.</text>
</comment>
<feature type="signal peptide" evidence="1">
    <location>
        <begin position="1"/>
        <end position="19"/>
    </location>
</feature>
<dbReference type="SMART" id="SM00494">
    <property type="entry name" value="ChtBD2"/>
    <property type="match status" value="1"/>
</dbReference>
<evidence type="ECO:0000313" key="3">
    <source>
        <dbReference type="EMBL" id="OQV17709.1"/>
    </source>
</evidence>
<dbReference type="PANTHER" id="PTHR22933">
    <property type="entry name" value="FI18007P1-RELATED"/>
    <property type="match status" value="1"/>
</dbReference>
<dbReference type="PROSITE" id="PS50940">
    <property type="entry name" value="CHIT_BIND_II"/>
    <property type="match status" value="1"/>
</dbReference>
<protein>
    <recommendedName>
        <fullName evidence="2">Chitin-binding type-2 domain-containing protein</fullName>
    </recommendedName>
</protein>
<dbReference type="EMBL" id="MTYJ01000057">
    <property type="protein sequence ID" value="OQV17709.1"/>
    <property type="molecule type" value="Genomic_DNA"/>
</dbReference>
<keyword evidence="4" id="KW-1185">Reference proteome</keyword>
<dbReference type="Pfam" id="PF01607">
    <property type="entry name" value="CBM_14"/>
    <property type="match status" value="1"/>
</dbReference>
<dbReference type="InterPro" id="IPR052976">
    <property type="entry name" value="Scoloptoxin-like"/>
</dbReference>
<dbReference type="Gene3D" id="2.170.140.10">
    <property type="entry name" value="Chitin binding domain"/>
    <property type="match status" value="1"/>
</dbReference>
<dbReference type="SUPFAM" id="SSF57625">
    <property type="entry name" value="Invertebrate chitin-binding proteins"/>
    <property type="match status" value="1"/>
</dbReference>
<dbReference type="InterPro" id="IPR002557">
    <property type="entry name" value="Chitin-bd_dom"/>
</dbReference>
<dbReference type="GO" id="GO:0005576">
    <property type="term" value="C:extracellular region"/>
    <property type="evidence" value="ECO:0007669"/>
    <property type="project" value="InterPro"/>
</dbReference>
<name>A0A1W0WR96_HYPEX</name>
<feature type="chain" id="PRO_5012076946" description="Chitin-binding type-2 domain-containing protein" evidence="1">
    <location>
        <begin position="20"/>
        <end position="168"/>
    </location>
</feature>
<dbReference type="InterPro" id="IPR036508">
    <property type="entry name" value="Chitin-bd_dom_sf"/>
</dbReference>
<evidence type="ECO:0000256" key="1">
    <source>
        <dbReference type="SAM" id="SignalP"/>
    </source>
</evidence>
<gene>
    <name evidence="3" type="ORF">BV898_08166</name>
</gene>
<evidence type="ECO:0000259" key="2">
    <source>
        <dbReference type="PROSITE" id="PS50940"/>
    </source>
</evidence>
<evidence type="ECO:0000313" key="4">
    <source>
        <dbReference type="Proteomes" id="UP000192578"/>
    </source>
</evidence>
<keyword evidence="1" id="KW-0732">Signal</keyword>
<dbReference type="OrthoDB" id="6514762at2759"/>